<evidence type="ECO:0000256" key="10">
    <source>
        <dbReference type="ARBA" id="ARBA00032441"/>
    </source>
</evidence>
<evidence type="ECO:0000256" key="4">
    <source>
        <dbReference type="ARBA" id="ARBA00022490"/>
    </source>
</evidence>
<organism evidence="11 12">
    <name type="scientific">Cohnella hongkongensis</name>
    <dbReference type="NCBI Taxonomy" id="178337"/>
    <lineage>
        <taxon>Bacteria</taxon>
        <taxon>Bacillati</taxon>
        <taxon>Bacillota</taxon>
        <taxon>Bacilli</taxon>
        <taxon>Bacillales</taxon>
        <taxon>Paenibacillaceae</taxon>
        <taxon>Cohnella</taxon>
    </lineage>
</organism>
<evidence type="ECO:0000256" key="7">
    <source>
        <dbReference type="ARBA" id="ARBA00022741"/>
    </source>
</evidence>
<dbReference type="SUPFAM" id="SSF52540">
    <property type="entry name" value="P-loop containing nucleoside triphosphate hydrolases"/>
    <property type="match status" value="1"/>
</dbReference>
<evidence type="ECO:0000256" key="2">
    <source>
        <dbReference type="ARBA" id="ARBA00007599"/>
    </source>
</evidence>
<dbReference type="PANTHER" id="PTHR33540">
    <property type="entry name" value="TRNA THREONYLCARBAMOYLADENOSINE BIOSYNTHESIS PROTEIN TSAE"/>
    <property type="match status" value="1"/>
</dbReference>
<dbReference type="RefSeq" id="WP_378093160.1">
    <property type="nucleotide sequence ID" value="NZ_JBHSEP010000002.1"/>
</dbReference>
<dbReference type="Pfam" id="PF02367">
    <property type="entry name" value="TsaE"/>
    <property type="match status" value="1"/>
</dbReference>
<reference evidence="12" key="1">
    <citation type="journal article" date="2019" name="Int. J. Syst. Evol. Microbiol.">
        <title>The Global Catalogue of Microorganisms (GCM) 10K type strain sequencing project: providing services to taxonomists for standard genome sequencing and annotation.</title>
        <authorList>
            <consortium name="The Broad Institute Genomics Platform"/>
            <consortium name="The Broad Institute Genome Sequencing Center for Infectious Disease"/>
            <person name="Wu L."/>
            <person name="Ma J."/>
        </authorList>
    </citation>
    <scope>NUCLEOTIDE SEQUENCE [LARGE SCALE GENOMIC DNA]</scope>
    <source>
        <strain evidence="12">CCUG 49571</strain>
    </source>
</reference>
<sequence length="172" mass="18972">MHSNQAEDLSLRYELEAADERATAAFAEALAELAFPGAVLAVDGDLGAGKTHFAKAYAAALGVQEIVNSPTFTIIKEYQGTKLPFYHMDVYRLSLEEADELGLDEYFHGDGVSLVEWASIIEPILPPDRLHLYLETTGPESRKIVCRPAGREYEAWCVRLGLRQAEGGERTT</sequence>
<dbReference type="EMBL" id="JBHSEP010000002">
    <property type="protein sequence ID" value="MFC4597435.1"/>
    <property type="molecule type" value="Genomic_DNA"/>
</dbReference>
<keyword evidence="7" id="KW-0547">Nucleotide-binding</keyword>
<evidence type="ECO:0000256" key="8">
    <source>
        <dbReference type="ARBA" id="ARBA00022840"/>
    </source>
</evidence>
<keyword evidence="8" id="KW-0067">ATP-binding</keyword>
<comment type="similarity">
    <text evidence="2">Belongs to the TsaE family.</text>
</comment>
<keyword evidence="6" id="KW-0479">Metal-binding</keyword>
<keyword evidence="9" id="KW-0460">Magnesium</keyword>
<comment type="subcellular location">
    <subcellularLocation>
        <location evidence="1">Cytoplasm</location>
    </subcellularLocation>
</comment>
<keyword evidence="5" id="KW-0819">tRNA processing</keyword>
<dbReference type="Proteomes" id="UP001596028">
    <property type="component" value="Unassembled WGS sequence"/>
</dbReference>
<gene>
    <name evidence="11" type="primary">tsaE</name>
    <name evidence="11" type="ORF">ACFO3S_04240</name>
</gene>
<evidence type="ECO:0000256" key="5">
    <source>
        <dbReference type="ARBA" id="ARBA00022694"/>
    </source>
</evidence>
<keyword evidence="4" id="KW-0963">Cytoplasm</keyword>
<evidence type="ECO:0000256" key="3">
    <source>
        <dbReference type="ARBA" id="ARBA00019010"/>
    </source>
</evidence>
<evidence type="ECO:0000256" key="1">
    <source>
        <dbReference type="ARBA" id="ARBA00004496"/>
    </source>
</evidence>
<proteinExistence type="inferred from homology"/>
<protein>
    <recommendedName>
        <fullName evidence="3">tRNA threonylcarbamoyladenosine biosynthesis protein TsaE</fullName>
    </recommendedName>
    <alternativeName>
        <fullName evidence="10">t(6)A37 threonylcarbamoyladenosine biosynthesis protein TsaE</fullName>
    </alternativeName>
</protein>
<dbReference type="Gene3D" id="3.40.50.300">
    <property type="entry name" value="P-loop containing nucleotide triphosphate hydrolases"/>
    <property type="match status" value="1"/>
</dbReference>
<accession>A0ABV9F654</accession>
<evidence type="ECO:0000313" key="12">
    <source>
        <dbReference type="Proteomes" id="UP001596028"/>
    </source>
</evidence>
<evidence type="ECO:0000256" key="6">
    <source>
        <dbReference type="ARBA" id="ARBA00022723"/>
    </source>
</evidence>
<name>A0ABV9F654_9BACL</name>
<evidence type="ECO:0000256" key="9">
    <source>
        <dbReference type="ARBA" id="ARBA00022842"/>
    </source>
</evidence>
<evidence type="ECO:0000313" key="11">
    <source>
        <dbReference type="EMBL" id="MFC4597435.1"/>
    </source>
</evidence>
<dbReference type="InterPro" id="IPR003442">
    <property type="entry name" value="T6A_TsaE"/>
</dbReference>
<comment type="caution">
    <text evidence="11">The sequence shown here is derived from an EMBL/GenBank/DDBJ whole genome shotgun (WGS) entry which is preliminary data.</text>
</comment>
<dbReference type="InterPro" id="IPR027417">
    <property type="entry name" value="P-loop_NTPase"/>
</dbReference>
<dbReference type="NCBIfam" id="TIGR00150">
    <property type="entry name" value="T6A_YjeE"/>
    <property type="match status" value="1"/>
</dbReference>
<keyword evidence="12" id="KW-1185">Reference proteome</keyword>
<dbReference type="PANTHER" id="PTHR33540:SF2">
    <property type="entry name" value="TRNA THREONYLCARBAMOYLADENOSINE BIOSYNTHESIS PROTEIN TSAE"/>
    <property type="match status" value="1"/>
</dbReference>